<organism evidence="10 11">
    <name type="scientific">Xenoophorus captivus</name>
    <dbReference type="NCBI Taxonomy" id="1517983"/>
    <lineage>
        <taxon>Eukaryota</taxon>
        <taxon>Metazoa</taxon>
        <taxon>Chordata</taxon>
        <taxon>Craniata</taxon>
        <taxon>Vertebrata</taxon>
        <taxon>Euteleostomi</taxon>
        <taxon>Actinopterygii</taxon>
        <taxon>Neopterygii</taxon>
        <taxon>Teleostei</taxon>
        <taxon>Neoteleostei</taxon>
        <taxon>Acanthomorphata</taxon>
        <taxon>Ovalentaria</taxon>
        <taxon>Atherinomorphae</taxon>
        <taxon>Cyprinodontiformes</taxon>
        <taxon>Goodeidae</taxon>
        <taxon>Xenoophorus</taxon>
    </lineage>
</organism>
<dbReference type="InterPro" id="IPR013083">
    <property type="entry name" value="Znf_RING/FYVE/PHD"/>
</dbReference>
<dbReference type="Gene3D" id="3.30.40.10">
    <property type="entry name" value="Zinc/RING finger domain, C3HC4 (zinc finger)"/>
    <property type="match status" value="1"/>
</dbReference>
<dbReference type="InterPro" id="IPR045132">
    <property type="entry name" value="UBE4"/>
</dbReference>
<comment type="similarity">
    <text evidence="4">Belongs to the ubiquitin conjugation factor E4 family.</text>
</comment>
<dbReference type="EMBL" id="JAHRIN010042890">
    <property type="protein sequence ID" value="MEQ2206473.1"/>
    <property type="molecule type" value="Genomic_DNA"/>
</dbReference>
<proteinExistence type="inferred from homology"/>
<feature type="domain" description="U-box" evidence="9">
    <location>
        <begin position="72"/>
        <end position="146"/>
    </location>
</feature>
<dbReference type="InterPro" id="IPR003613">
    <property type="entry name" value="Ubox_domain"/>
</dbReference>
<accession>A0ABV0RG17</accession>
<dbReference type="Proteomes" id="UP001434883">
    <property type="component" value="Unassembled WGS sequence"/>
</dbReference>
<evidence type="ECO:0000256" key="5">
    <source>
        <dbReference type="ARBA" id="ARBA00022490"/>
    </source>
</evidence>
<protein>
    <recommendedName>
        <fullName evidence="9">U-box domain-containing protein</fullName>
    </recommendedName>
</protein>
<evidence type="ECO:0000313" key="10">
    <source>
        <dbReference type="EMBL" id="MEQ2206473.1"/>
    </source>
</evidence>
<evidence type="ECO:0000313" key="11">
    <source>
        <dbReference type="Proteomes" id="UP001434883"/>
    </source>
</evidence>
<keyword evidence="7" id="KW-0833">Ubl conjugation pathway</keyword>
<feature type="non-terminal residue" evidence="10">
    <location>
        <position position="1"/>
    </location>
</feature>
<dbReference type="Pfam" id="PF10408">
    <property type="entry name" value="Ufd2P_core"/>
    <property type="match status" value="1"/>
</dbReference>
<name>A0ABV0RG17_9TELE</name>
<evidence type="ECO:0000256" key="6">
    <source>
        <dbReference type="ARBA" id="ARBA00022679"/>
    </source>
</evidence>
<evidence type="ECO:0000259" key="9">
    <source>
        <dbReference type="PROSITE" id="PS51698"/>
    </source>
</evidence>
<comment type="pathway">
    <text evidence="3">Protein modification; protein ubiquitination.</text>
</comment>
<dbReference type="SMART" id="SM00504">
    <property type="entry name" value="Ubox"/>
    <property type="match status" value="1"/>
</dbReference>
<dbReference type="PANTHER" id="PTHR13931:SF2">
    <property type="entry name" value="UBIQUITIN CONJUGATION FACTOR E4 B"/>
    <property type="match status" value="1"/>
</dbReference>
<keyword evidence="11" id="KW-1185">Reference proteome</keyword>
<evidence type="ECO:0000256" key="4">
    <source>
        <dbReference type="ARBA" id="ARBA00007434"/>
    </source>
</evidence>
<dbReference type="PANTHER" id="PTHR13931">
    <property type="entry name" value="UBIQUITINATION FACTOR E4"/>
    <property type="match status" value="1"/>
</dbReference>
<dbReference type="InterPro" id="IPR019474">
    <property type="entry name" value="Ub_conjug_fac_E4_core"/>
</dbReference>
<evidence type="ECO:0000256" key="8">
    <source>
        <dbReference type="ARBA" id="ARBA00023242"/>
    </source>
</evidence>
<keyword evidence="8" id="KW-0539">Nucleus</keyword>
<keyword evidence="6" id="KW-0808">Transferase</keyword>
<dbReference type="SUPFAM" id="SSF57850">
    <property type="entry name" value="RING/U-box"/>
    <property type="match status" value="1"/>
</dbReference>
<gene>
    <name evidence="10" type="ORF">XENOCAPTIV_029734</name>
</gene>
<dbReference type="PROSITE" id="PS51698">
    <property type="entry name" value="U_BOX"/>
    <property type="match status" value="1"/>
</dbReference>
<evidence type="ECO:0000256" key="7">
    <source>
        <dbReference type="ARBA" id="ARBA00022786"/>
    </source>
</evidence>
<comment type="subcellular location">
    <subcellularLocation>
        <location evidence="2">Cytoplasm</location>
    </subcellularLocation>
    <subcellularLocation>
        <location evidence="1">Nucleus</location>
    </subcellularLocation>
</comment>
<evidence type="ECO:0000256" key="3">
    <source>
        <dbReference type="ARBA" id="ARBA00004906"/>
    </source>
</evidence>
<evidence type="ECO:0000256" key="1">
    <source>
        <dbReference type="ARBA" id="ARBA00004123"/>
    </source>
</evidence>
<comment type="caution">
    <text evidence="10">The sequence shown here is derived from an EMBL/GenBank/DDBJ whole genome shotgun (WGS) entry which is preliminary data.</text>
</comment>
<keyword evidence="5" id="KW-0963">Cytoplasm</keyword>
<evidence type="ECO:0000256" key="2">
    <source>
        <dbReference type="ARBA" id="ARBA00004496"/>
    </source>
</evidence>
<reference evidence="10 11" key="1">
    <citation type="submission" date="2021-06" db="EMBL/GenBank/DDBJ databases">
        <authorList>
            <person name="Palmer J.M."/>
        </authorList>
    </citation>
    <scope>NUCLEOTIDE SEQUENCE [LARGE SCALE GENOMIC DNA]</scope>
    <source>
        <strain evidence="10 11">XC_2019</strain>
        <tissue evidence="10">Muscle</tissue>
    </source>
</reference>
<sequence>YSPQVLYEPCVQDVVTFLVVFICSQHYIRNPYLIAKLVEVLFVTNPAVQPRTQRFSEMMENHPLSIKHLVPALMKFYTDPLMDTLMTDPVMLPSGNIMDRSIILRHLLNSPTDPFNRQPLTESMLESGNIIMVALYQACMNDESFSSKLKAVVFVYLRQIILNLCSAGLVFLCS</sequence>